<comment type="caution">
    <text evidence="2">The sequence shown here is derived from an EMBL/GenBank/DDBJ whole genome shotgun (WGS) entry which is preliminary data.</text>
</comment>
<dbReference type="Proteomes" id="UP000319859">
    <property type="component" value="Unassembled WGS sequence"/>
</dbReference>
<name>A0A560FA54_9PROT</name>
<dbReference type="EMBL" id="VITN01000010">
    <property type="protein sequence ID" value="TWB18415.1"/>
    <property type="molecule type" value="Genomic_DNA"/>
</dbReference>
<dbReference type="InterPro" id="IPR036291">
    <property type="entry name" value="NAD(P)-bd_dom_sf"/>
</dbReference>
<dbReference type="PRINTS" id="PR00081">
    <property type="entry name" value="GDHRDH"/>
</dbReference>
<gene>
    <name evidence="3" type="ORF">FBZ87_11628</name>
    <name evidence="2" type="ORF">FBZ89_11060</name>
</gene>
<dbReference type="AlphaFoldDB" id="A0A560FA54"/>
<sequence length="285" mass="29459">MPVGKVAVVTGASRGAGAGIARALGAAGYTVYVTGRTTVEGAAALPGTIGAVAAEVTAAGGIGIPVAVDHGDDDQVASLFDRVRNDQGRLDILVNNATALHDALASPGGFWERPRELADILTVGLRSHYVASYHAAPLMIATGGGLIAFTSSFGSVCYMHGPAYGAQKAGVDKFAADMGVDLAPHGVATLSLWMGPLLTARTARTLEQRPDQYASFMEQAETPEFTGRLIAAVHADPNRMELSGSTQIGAELAARYGIRDAGGKQPPSYRDMLGSPRIPHPAIVR</sequence>
<evidence type="ECO:0000313" key="2">
    <source>
        <dbReference type="EMBL" id="TWB18415.1"/>
    </source>
</evidence>
<feature type="region of interest" description="Disordered" evidence="1">
    <location>
        <begin position="261"/>
        <end position="285"/>
    </location>
</feature>
<dbReference type="RefSeq" id="WP_145613653.1">
    <property type="nucleotide sequence ID" value="NZ_VITN01000010.1"/>
</dbReference>
<dbReference type="Gene3D" id="3.40.50.720">
    <property type="entry name" value="NAD(P)-binding Rossmann-like Domain"/>
    <property type="match status" value="1"/>
</dbReference>
<dbReference type="OrthoDB" id="63584at2"/>
<dbReference type="PANTHER" id="PTHR44147:SF2">
    <property type="entry name" value="DEHYDROGENASE_REDUCTASE SDR FAMILY MEMBER 1"/>
    <property type="match status" value="1"/>
</dbReference>
<reference evidence="4 5" key="1">
    <citation type="submission" date="2019-06" db="EMBL/GenBank/DDBJ databases">
        <title>Genomic Encyclopedia of Type Strains, Phase IV (KMG-V): Genome sequencing to study the core and pangenomes of soil and plant-associated prokaryotes.</title>
        <authorList>
            <person name="Whitman W."/>
        </authorList>
    </citation>
    <scope>NUCLEOTIDE SEQUENCE [LARGE SCALE GENOMIC DNA]</scope>
    <source>
        <strain evidence="2 4">BR 11880</strain>
        <strain evidence="3 5">BR 12005</strain>
    </source>
</reference>
<dbReference type="SUPFAM" id="SSF51735">
    <property type="entry name" value="NAD(P)-binding Rossmann-fold domains"/>
    <property type="match status" value="1"/>
</dbReference>
<protein>
    <submittedName>
        <fullName evidence="2">NAD(P)-dependent dehydrogenase (Short-subunit alcohol dehydrogenase family)</fullName>
    </submittedName>
</protein>
<accession>A0A560FA54</accession>
<evidence type="ECO:0000313" key="4">
    <source>
        <dbReference type="Proteomes" id="UP000319859"/>
    </source>
</evidence>
<evidence type="ECO:0000313" key="5">
    <source>
        <dbReference type="Proteomes" id="UP000320516"/>
    </source>
</evidence>
<organism evidence="2 4">
    <name type="scientific">Nitrospirillum amazonense</name>
    <dbReference type="NCBI Taxonomy" id="28077"/>
    <lineage>
        <taxon>Bacteria</taxon>
        <taxon>Pseudomonadati</taxon>
        <taxon>Pseudomonadota</taxon>
        <taxon>Alphaproteobacteria</taxon>
        <taxon>Rhodospirillales</taxon>
        <taxon>Azospirillaceae</taxon>
        <taxon>Nitrospirillum</taxon>
    </lineage>
</organism>
<evidence type="ECO:0000256" key="1">
    <source>
        <dbReference type="SAM" id="MobiDB-lite"/>
    </source>
</evidence>
<evidence type="ECO:0000313" key="3">
    <source>
        <dbReference type="EMBL" id="TWB66064.1"/>
    </source>
</evidence>
<dbReference type="EMBL" id="VITV01000016">
    <property type="protein sequence ID" value="TWB66064.1"/>
    <property type="molecule type" value="Genomic_DNA"/>
</dbReference>
<proteinExistence type="predicted"/>
<dbReference type="PANTHER" id="PTHR44147">
    <property type="entry name" value="DEHYDROGENASE/REDUCTASE SDR FAMILY MEMBER 1"/>
    <property type="match status" value="1"/>
</dbReference>
<dbReference type="Proteomes" id="UP000320516">
    <property type="component" value="Unassembled WGS sequence"/>
</dbReference>
<dbReference type="InterPro" id="IPR002347">
    <property type="entry name" value="SDR_fam"/>
</dbReference>
<dbReference type="Pfam" id="PF00106">
    <property type="entry name" value="adh_short"/>
    <property type="match status" value="1"/>
</dbReference>